<reference evidence="2 3" key="1">
    <citation type="submission" date="2018-11" db="EMBL/GenBank/DDBJ databases">
        <title>Genome sequence and assembly of Colletotrichum spinosum.</title>
        <authorList>
            <person name="Gan P."/>
            <person name="Shirasu K."/>
        </authorList>
    </citation>
    <scope>NUCLEOTIDE SEQUENCE [LARGE SCALE GENOMIC DNA]</scope>
    <source>
        <strain evidence="2 3">CBS 515.97</strain>
    </source>
</reference>
<gene>
    <name evidence="2" type="ORF">C8035_v012284</name>
</gene>
<sequence>MQFFNAVLVLASLAAAAPAAGDAPAVEARQDSNTPCPRGIQPVWNTGDIGYGDGGWGCTGTNDKGVCKSYYWKKDLPYWSVSTTPTIPQQF</sequence>
<accession>A0A4R8Q293</accession>
<evidence type="ECO:0000256" key="1">
    <source>
        <dbReference type="SAM" id="SignalP"/>
    </source>
</evidence>
<comment type="caution">
    <text evidence="2">The sequence shown here is derived from an EMBL/GenBank/DDBJ whole genome shotgun (WGS) entry which is preliminary data.</text>
</comment>
<dbReference type="AlphaFoldDB" id="A0A4R8Q293"/>
<organism evidence="2 3">
    <name type="scientific">Colletotrichum spinosum</name>
    <dbReference type="NCBI Taxonomy" id="1347390"/>
    <lineage>
        <taxon>Eukaryota</taxon>
        <taxon>Fungi</taxon>
        <taxon>Dikarya</taxon>
        <taxon>Ascomycota</taxon>
        <taxon>Pezizomycotina</taxon>
        <taxon>Sordariomycetes</taxon>
        <taxon>Hypocreomycetidae</taxon>
        <taxon>Glomerellales</taxon>
        <taxon>Glomerellaceae</taxon>
        <taxon>Colletotrichum</taxon>
        <taxon>Colletotrichum orbiculare species complex</taxon>
    </lineage>
</organism>
<dbReference type="EMBL" id="QAPG01000079">
    <property type="protein sequence ID" value="TDZ32457.1"/>
    <property type="molecule type" value="Genomic_DNA"/>
</dbReference>
<feature type="signal peptide" evidence="1">
    <location>
        <begin position="1"/>
        <end position="21"/>
    </location>
</feature>
<evidence type="ECO:0008006" key="4">
    <source>
        <dbReference type="Google" id="ProtNLM"/>
    </source>
</evidence>
<name>A0A4R8Q293_9PEZI</name>
<keyword evidence="1" id="KW-0732">Signal</keyword>
<proteinExistence type="predicted"/>
<evidence type="ECO:0000313" key="2">
    <source>
        <dbReference type="EMBL" id="TDZ32457.1"/>
    </source>
</evidence>
<feature type="chain" id="PRO_5020792299" description="Secreted protein" evidence="1">
    <location>
        <begin position="22"/>
        <end position="91"/>
    </location>
</feature>
<keyword evidence="3" id="KW-1185">Reference proteome</keyword>
<evidence type="ECO:0000313" key="3">
    <source>
        <dbReference type="Proteomes" id="UP000295083"/>
    </source>
</evidence>
<protein>
    <recommendedName>
        <fullName evidence="4">Secreted protein</fullName>
    </recommendedName>
</protein>
<dbReference type="Proteomes" id="UP000295083">
    <property type="component" value="Unassembled WGS sequence"/>
</dbReference>